<proteinExistence type="predicted"/>
<feature type="region of interest" description="Disordered" evidence="1">
    <location>
        <begin position="1"/>
        <end position="143"/>
    </location>
</feature>
<feature type="compositionally biased region" description="Basic and acidic residues" evidence="1">
    <location>
        <begin position="55"/>
        <end position="70"/>
    </location>
</feature>
<dbReference type="Proteomes" id="UP001596112">
    <property type="component" value="Unassembled WGS sequence"/>
</dbReference>
<dbReference type="EMBL" id="JBHSNZ010000055">
    <property type="protein sequence ID" value="MFC5813196.1"/>
    <property type="molecule type" value="Genomic_DNA"/>
</dbReference>
<evidence type="ECO:0000313" key="3">
    <source>
        <dbReference type="Proteomes" id="UP001596112"/>
    </source>
</evidence>
<feature type="compositionally biased region" description="Low complexity" evidence="1">
    <location>
        <begin position="45"/>
        <end position="54"/>
    </location>
</feature>
<feature type="compositionally biased region" description="Basic and acidic residues" evidence="1">
    <location>
        <begin position="14"/>
        <end position="38"/>
    </location>
</feature>
<organism evidence="2 3">
    <name type="scientific">Streptomyces heilongjiangensis</name>
    <dbReference type="NCBI Taxonomy" id="945052"/>
    <lineage>
        <taxon>Bacteria</taxon>
        <taxon>Bacillati</taxon>
        <taxon>Actinomycetota</taxon>
        <taxon>Actinomycetes</taxon>
        <taxon>Kitasatosporales</taxon>
        <taxon>Streptomycetaceae</taxon>
        <taxon>Streptomyces</taxon>
    </lineage>
</organism>
<gene>
    <name evidence="2" type="ORF">ACFQGO_37830</name>
</gene>
<feature type="compositionally biased region" description="Basic and acidic residues" evidence="1">
    <location>
        <begin position="113"/>
        <end position="125"/>
    </location>
</feature>
<sequence length="143" mass="15854">MASINPPVTATADLHAERLRARDVERAKSGQGRPDGRQTWEIYGERALAGARADAAARKRAERSDRRARGEWVPGDEETDEAEGLDEEDVDDEYEETDEVEEDEAPVSTAELYARRERQRQRAERAANLAAQGGAVGAWLPHA</sequence>
<feature type="compositionally biased region" description="Acidic residues" evidence="1">
    <location>
        <begin position="74"/>
        <end position="105"/>
    </location>
</feature>
<evidence type="ECO:0008006" key="4">
    <source>
        <dbReference type="Google" id="ProtNLM"/>
    </source>
</evidence>
<comment type="caution">
    <text evidence="2">The sequence shown here is derived from an EMBL/GenBank/DDBJ whole genome shotgun (WGS) entry which is preliminary data.</text>
</comment>
<reference evidence="3" key="1">
    <citation type="journal article" date="2019" name="Int. J. Syst. Evol. Microbiol.">
        <title>The Global Catalogue of Microorganisms (GCM) 10K type strain sequencing project: providing services to taxonomists for standard genome sequencing and annotation.</title>
        <authorList>
            <consortium name="The Broad Institute Genomics Platform"/>
            <consortium name="The Broad Institute Genome Sequencing Center for Infectious Disease"/>
            <person name="Wu L."/>
            <person name="Ma J."/>
        </authorList>
    </citation>
    <scope>NUCLEOTIDE SEQUENCE [LARGE SCALE GENOMIC DNA]</scope>
    <source>
        <strain evidence="3">JCM 9918</strain>
    </source>
</reference>
<accession>A0ABW1BJ03</accession>
<evidence type="ECO:0000313" key="2">
    <source>
        <dbReference type="EMBL" id="MFC5813196.1"/>
    </source>
</evidence>
<dbReference type="RefSeq" id="WP_272173127.1">
    <property type="nucleotide sequence ID" value="NZ_JAQOSL010000081.1"/>
</dbReference>
<evidence type="ECO:0000256" key="1">
    <source>
        <dbReference type="SAM" id="MobiDB-lite"/>
    </source>
</evidence>
<name>A0ABW1BJ03_9ACTN</name>
<keyword evidence="3" id="KW-1185">Reference proteome</keyword>
<protein>
    <recommendedName>
        <fullName evidence="4">DEAD/DEAH box helicase</fullName>
    </recommendedName>
</protein>